<dbReference type="AlphaFoldDB" id="A0ABD4ANN1"/>
<organism evidence="1 2">
    <name type="scientific">Burkholderia contaminans LMG 23361</name>
    <dbReference type="NCBI Taxonomy" id="1334628"/>
    <lineage>
        <taxon>Bacteria</taxon>
        <taxon>Pseudomonadati</taxon>
        <taxon>Pseudomonadota</taxon>
        <taxon>Betaproteobacteria</taxon>
        <taxon>Burkholderiales</taxon>
        <taxon>Burkholderiaceae</taxon>
        <taxon>Burkholderia</taxon>
        <taxon>Burkholderia cepacia complex</taxon>
    </lineage>
</organism>
<gene>
    <name evidence="1" type="ORF">WR31_27995</name>
</gene>
<comment type="caution">
    <text evidence="1">The sequence shown here is derived from an EMBL/GenBank/DDBJ whole genome shotgun (WGS) entry which is preliminary data.</text>
</comment>
<sequence>MALADITSVPKGVAPRLGVDRLDGVGDNCFNAELPELRACVTRVAAIDSIRNPGFSRVAQFFDTHHLRNNRQLQ</sequence>
<evidence type="ECO:0000313" key="1">
    <source>
        <dbReference type="EMBL" id="KKL34528.1"/>
    </source>
</evidence>
<protein>
    <submittedName>
        <fullName evidence="1">Uncharacterized protein</fullName>
    </submittedName>
</protein>
<proteinExistence type="predicted"/>
<dbReference type="Proteomes" id="UP000034400">
    <property type="component" value="Unassembled WGS sequence"/>
</dbReference>
<dbReference type="EMBL" id="LASD01000012">
    <property type="protein sequence ID" value="KKL34528.1"/>
    <property type="molecule type" value="Genomic_DNA"/>
</dbReference>
<reference evidence="1 2" key="1">
    <citation type="submission" date="2015-03" db="EMBL/GenBank/DDBJ databases">
        <title>Draft genome sequences of the Burkholderia contaminans strains LMG 23361 and FFH2055 and Burkholderia cenocepacia K56-2.</title>
        <authorList>
            <person name="Bloodworth R.A."/>
            <person name="Selin C."/>
            <person name="Lopez De Volder M.A."/>
            <person name="Degrossi J."/>
            <person name="Drevinek P."/>
            <person name="Galanternik L."/>
            <person name="Cardona S.T."/>
        </authorList>
    </citation>
    <scope>NUCLEOTIDE SEQUENCE [LARGE SCALE GENOMIC DNA]</scope>
    <source>
        <strain evidence="1 2">LMG 23361</strain>
    </source>
</reference>
<accession>A0ABD4ANN1</accession>
<evidence type="ECO:0000313" key="2">
    <source>
        <dbReference type="Proteomes" id="UP000034400"/>
    </source>
</evidence>
<name>A0ABD4ANN1_9BURK</name>